<proteinExistence type="predicted"/>
<evidence type="ECO:0000313" key="2">
    <source>
        <dbReference type="EMBL" id="KAK8502405.1"/>
    </source>
</evidence>
<organism evidence="2 3">
    <name type="scientific">Hibiscus sabdariffa</name>
    <name type="common">roselle</name>
    <dbReference type="NCBI Taxonomy" id="183260"/>
    <lineage>
        <taxon>Eukaryota</taxon>
        <taxon>Viridiplantae</taxon>
        <taxon>Streptophyta</taxon>
        <taxon>Embryophyta</taxon>
        <taxon>Tracheophyta</taxon>
        <taxon>Spermatophyta</taxon>
        <taxon>Magnoliopsida</taxon>
        <taxon>eudicotyledons</taxon>
        <taxon>Gunneridae</taxon>
        <taxon>Pentapetalae</taxon>
        <taxon>rosids</taxon>
        <taxon>malvids</taxon>
        <taxon>Malvales</taxon>
        <taxon>Malvaceae</taxon>
        <taxon>Malvoideae</taxon>
        <taxon>Hibiscus</taxon>
    </lineage>
</organism>
<dbReference type="Proteomes" id="UP001472677">
    <property type="component" value="Unassembled WGS sequence"/>
</dbReference>
<sequence length="170" mass="18390">MVAAIVIDSPNDPPELKGNIQEIQHGNEGNATEEHRKGTEDPHKEREREVEGTKSQGPKIAASVHGVGHIFGREMVVVLLMVGHLFYRHVDEDACMAVIPDGLSLLSPNMNQDDLPVLPLVIKTAMRELSMIAVDANRVDAIILNPKAAVDGVDADDSPGGMFEDSVEKP</sequence>
<feature type="compositionally biased region" description="Basic and acidic residues" evidence="1">
    <location>
        <begin position="32"/>
        <end position="52"/>
    </location>
</feature>
<name>A0ABR2B676_9ROSI</name>
<reference evidence="2 3" key="1">
    <citation type="journal article" date="2024" name="G3 (Bethesda)">
        <title>Genome assembly of Hibiscus sabdariffa L. provides insights into metabolisms of medicinal natural products.</title>
        <authorList>
            <person name="Kim T."/>
        </authorList>
    </citation>
    <scope>NUCLEOTIDE SEQUENCE [LARGE SCALE GENOMIC DNA]</scope>
    <source>
        <strain evidence="2">TK-2024</strain>
        <tissue evidence="2">Old leaves</tissue>
    </source>
</reference>
<comment type="caution">
    <text evidence="2">The sequence shown here is derived from an EMBL/GenBank/DDBJ whole genome shotgun (WGS) entry which is preliminary data.</text>
</comment>
<evidence type="ECO:0000313" key="3">
    <source>
        <dbReference type="Proteomes" id="UP001472677"/>
    </source>
</evidence>
<evidence type="ECO:0000256" key="1">
    <source>
        <dbReference type="SAM" id="MobiDB-lite"/>
    </source>
</evidence>
<gene>
    <name evidence="2" type="ORF">V6N12_019998</name>
</gene>
<keyword evidence="3" id="KW-1185">Reference proteome</keyword>
<feature type="compositionally biased region" description="Polar residues" evidence="1">
    <location>
        <begin position="21"/>
        <end position="30"/>
    </location>
</feature>
<accession>A0ABR2B676</accession>
<feature type="region of interest" description="Disordered" evidence="1">
    <location>
        <begin position="1"/>
        <end position="58"/>
    </location>
</feature>
<dbReference type="EMBL" id="JBBPBM010000169">
    <property type="protein sequence ID" value="KAK8502405.1"/>
    <property type="molecule type" value="Genomic_DNA"/>
</dbReference>
<protein>
    <submittedName>
        <fullName evidence="2">Uncharacterized protein</fullName>
    </submittedName>
</protein>